<name>A0ACB8F069_9SAUR</name>
<comment type="caution">
    <text evidence="1">The sequence shown here is derived from an EMBL/GenBank/DDBJ whole genome shotgun (WGS) entry which is preliminary data.</text>
</comment>
<keyword evidence="2" id="KW-1185">Reference proteome</keyword>
<reference evidence="1" key="1">
    <citation type="submission" date="2021-08" db="EMBL/GenBank/DDBJ databases">
        <title>The first chromosome-level gecko genome reveals the dynamic sex chromosomes of Neotropical dwarf geckos (Sphaerodactylidae: Sphaerodactylus).</title>
        <authorList>
            <person name="Pinto B.J."/>
            <person name="Keating S.E."/>
            <person name="Gamble T."/>
        </authorList>
    </citation>
    <scope>NUCLEOTIDE SEQUENCE</scope>
    <source>
        <strain evidence="1">TG3544</strain>
    </source>
</reference>
<accession>A0ACB8F069</accession>
<protein>
    <submittedName>
        <fullName evidence="1">Uncharacterized protein</fullName>
    </submittedName>
</protein>
<gene>
    <name evidence="1" type="ORF">K3G42_017015</name>
</gene>
<evidence type="ECO:0000313" key="1">
    <source>
        <dbReference type="EMBL" id="KAH7998454.1"/>
    </source>
</evidence>
<organism evidence="1 2">
    <name type="scientific">Sphaerodactylus townsendi</name>
    <dbReference type="NCBI Taxonomy" id="933632"/>
    <lineage>
        <taxon>Eukaryota</taxon>
        <taxon>Metazoa</taxon>
        <taxon>Chordata</taxon>
        <taxon>Craniata</taxon>
        <taxon>Vertebrata</taxon>
        <taxon>Euteleostomi</taxon>
        <taxon>Lepidosauria</taxon>
        <taxon>Squamata</taxon>
        <taxon>Bifurcata</taxon>
        <taxon>Gekkota</taxon>
        <taxon>Sphaerodactylidae</taxon>
        <taxon>Sphaerodactylus</taxon>
    </lineage>
</organism>
<sequence>MENRWRHSSGCIGFRSSHVEMKGFHFTDVSNMPTGGSIQSPKMLTGLGDIKQLPLRSNGCFSTAEKRGPHQNVLLPFSVFHLCISLGEQSNFELGIIQRPSSAVPSEPAGPAVSNMTSVQGHYIQQTKNSRKVDEKQSKHGEP</sequence>
<evidence type="ECO:0000313" key="2">
    <source>
        <dbReference type="Proteomes" id="UP000827872"/>
    </source>
</evidence>
<dbReference type="EMBL" id="CM037625">
    <property type="protein sequence ID" value="KAH7998454.1"/>
    <property type="molecule type" value="Genomic_DNA"/>
</dbReference>
<proteinExistence type="predicted"/>
<dbReference type="Proteomes" id="UP000827872">
    <property type="component" value="Linkage Group LG12"/>
</dbReference>